<comment type="caution">
    <text evidence="2">The sequence shown here is derived from an EMBL/GenBank/DDBJ whole genome shotgun (WGS) entry which is preliminary data.</text>
</comment>
<accession>A0A4Q0QVR3</accession>
<gene>
    <name evidence="2" type="ORF">EAS61_07190</name>
</gene>
<evidence type="ECO:0000313" key="2">
    <source>
        <dbReference type="EMBL" id="RXH01481.1"/>
    </source>
</evidence>
<evidence type="ECO:0000313" key="3">
    <source>
        <dbReference type="Proteomes" id="UP000290174"/>
    </source>
</evidence>
<dbReference type="EMBL" id="RKMK01000004">
    <property type="protein sequence ID" value="RXH01481.1"/>
    <property type="molecule type" value="Genomic_DNA"/>
</dbReference>
<organism evidence="2 3">
    <name type="scientific">Bradyrhizobium zhanjiangense</name>
    <dbReference type="NCBI Taxonomy" id="1325107"/>
    <lineage>
        <taxon>Bacteria</taxon>
        <taxon>Pseudomonadati</taxon>
        <taxon>Pseudomonadota</taxon>
        <taxon>Alphaproteobacteria</taxon>
        <taxon>Hyphomicrobiales</taxon>
        <taxon>Nitrobacteraceae</taxon>
        <taxon>Bradyrhizobium</taxon>
    </lineage>
</organism>
<name>A0A4Q0QVR3_9BRAD</name>
<reference evidence="2 3" key="1">
    <citation type="submission" date="2018-11" db="EMBL/GenBank/DDBJ databases">
        <title>Bradyrhizobium sp. nov., isolated from effective nodules of peanut in China.</title>
        <authorList>
            <person name="Li Y."/>
        </authorList>
    </citation>
    <scope>NUCLEOTIDE SEQUENCE [LARGE SCALE GENOMIC DNA]</scope>
    <source>
        <strain evidence="2 3">CCBAU 51770</strain>
    </source>
</reference>
<feature type="compositionally biased region" description="Basic residues" evidence="1">
    <location>
        <begin position="50"/>
        <end position="71"/>
    </location>
</feature>
<evidence type="ECO:0000256" key="1">
    <source>
        <dbReference type="SAM" id="MobiDB-lite"/>
    </source>
</evidence>
<sequence>MPRLDRGIQYSVAAIRLRNFSRRVLDRPIKSGDDTECAAIAEPNNEKHPVRSHRQGRRGHRLQPRHRPLLG</sequence>
<protein>
    <submittedName>
        <fullName evidence="2">Uncharacterized protein</fullName>
    </submittedName>
</protein>
<dbReference type="Proteomes" id="UP000290174">
    <property type="component" value="Unassembled WGS sequence"/>
</dbReference>
<feature type="region of interest" description="Disordered" evidence="1">
    <location>
        <begin position="37"/>
        <end position="71"/>
    </location>
</feature>
<dbReference type="AlphaFoldDB" id="A0A4Q0QVR3"/>
<proteinExistence type="predicted"/>